<evidence type="ECO:0000313" key="3">
    <source>
        <dbReference type="EMBL" id="OJG45251.1"/>
    </source>
</evidence>
<sequence length="465" mass="50504">MNAVDPSIQTTDSTFSDNGLTIDPDIQYLSAGNNWNFPTPETYPGYELNLEQSTITFTQGEQSESLPLQALISSPDFETVEAVIAYFNTQTVQENQTGTLHYYYQALPKQTVSYEFSDGALAVEPNIQYPSVGNTWNFLPPETYSGYELNLEKSTISFTQGTESEPTVSFQDIINASPGFDTAEAVINYFNKQTIEANQTGEIHYYYQALDPIIQTVTTEASDGLLTIPPVVKELKIGNTPELPLPESYTGYQLDLKQSTISFRNLEGQAESANFEQIIAQSNGIETVAEAIAYFNQRTLEESMSAIDLNYYYIPVPPEESSSSTDETGSSSDSSTSESSSTTSSTDNTETPSDSSTSESSSTTSSTEDTGTPSDSSTSESSSTISGSSHKNSSSSDTLTDKNTPNVSTSNDSISNDSINSDSNSVHKEYPATNDQKTNPLMLLIGLFFTGAALTLFLRKSSKTK</sequence>
<accession>A0A1L8TLP9</accession>
<keyword evidence="4" id="KW-1185">Reference proteome</keyword>
<evidence type="ECO:0000256" key="1">
    <source>
        <dbReference type="SAM" id="MobiDB-lite"/>
    </source>
</evidence>
<feature type="compositionally biased region" description="Low complexity" evidence="1">
    <location>
        <begin position="319"/>
        <end position="398"/>
    </location>
</feature>
<feature type="transmembrane region" description="Helical" evidence="2">
    <location>
        <begin position="441"/>
        <end position="458"/>
    </location>
</feature>
<keyword evidence="2" id="KW-0812">Transmembrane</keyword>
<name>A0A1L8TLP9_9ENTE</name>
<feature type="compositionally biased region" description="Low complexity" evidence="1">
    <location>
        <begin position="410"/>
        <end position="424"/>
    </location>
</feature>
<dbReference type="Proteomes" id="UP000182077">
    <property type="component" value="Unassembled WGS sequence"/>
</dbReference>
<dbReference type="RefSeq" id="WP_071858154.1">
    <property type="nucleotide sequence ID" value="NZ_JBHSHK010000008.1"/>
</dbReference>
<evidence type="ECO:0000256" key="2">
    <source>
        <dbReference type="SAM" id="Phobius"/>
    </source>
</evidence>
<keyword evidence="2" id="KW-1133">Transmembrane helix</keyword>
<feature type="region of interest" description="Disordered" evidence="1">
    <location>
        <begin position="318"/>
        <end position="436"/>
    </location>
</feature>
<comment type="caution">
    <text evidence="3">The sequence shown here is derived from an EMBL/GenBank/DDBJ whole genome shotgun (WGS) entry which is preliminary data.</text>
</comment>
<gene>
    <name evidence="3" type="ORF">RV04_GL002299</name>
</gene>
<organism evidence="3 4">
    <name type="scientific">Enterococcus hermanniensis</name>
    <dbReference type="NCBI Taxonomy" id="249189"/>
    <lineage>
        <taxon>Bacteria</taxon>
        <taxon>Bacillati</taxon>
        <taxon>Bacillota</taxon>
        <taxon>Bacilli</taxon>
        <taxon>Lactobacillales</taxon>
        <taxon>Enterococcaceae</taxon>
        <taxon>Enterococcus</taxon>
    </lineage>
</organism>
<protein>
    <submittedName>
        <fullName evidence="3">Uncharacterized protein</fullName>
    </submittedName>
</protein>
<keyword evidence="2" id="KW-0472">Membrane</keyword>
<dbReference type="EMBL" id="JXKQ01000007">
    <property type="protein sequence ID" value="OJG45251.1"/>
    <property type="molecule type" value="Genomic_DNA"/>
</dbReference>
<reference evidence="3 4" key="1">
    <citation type="submission" date="2014-12" db="EMBL/GenBank/DDBJ databases">
        <title>Draft genome sequences of 29 type strains of Enterococci.</title>
        <authorList>
            <person name="Zhong Z."/>
            <person name="Sun Z."/>
            <person name="Liu W."/>
            <person name="Zhang W."/>
            <person name="Zhang H."/>
        </authorList>
    </citation>
    <scope>NUCLEOTIDE SEQUENCE [LARGE SCALE GENOMIC DNA]</scope>
    <source>
        <strain evidence="3 4">DSM 17122</strain>
    </source>
</reference>
<proteinExistence type="predicted"/>
<dbReference type="STRING" id="249189.RV04_GL002299"/>
<evidence type="ECO:0000313" key="4">
    <source>
        <dbReference type="Proteomes" id="UP000182077"/>
    </source>
</evidence>
<dbReference type="AlphaFoldDB" id="A0A1L8TLP9"/>